<dbReference type="CDD" id="cd04301">
    <property type="entry name" value="NAT_SF"/>
    <property type="match status" value="1"/>
</dbReference>
<keyword evidence="2" id="KW-0012">Acyltransferase</keyword>
<keyword evidence="5" id="KW-1185">Reference proteome</keyword>
<dbReference type="AlphaFoldDB" id="A0A8J7KTS3"/>
<keyword evidence="1" id="KW-0808">Transferase</keyword>
<name>A0A8J7KTS3_9ACTN</name>
<dbReference type="InterPro" id="IPR050832">
    <property type="entry name" value="Bact_Acetyltransf"/>
</dbReference>
<dbReference type="SUPFAM" id="SSF55729">
    <property type="entry name" value="Acyl-CoA N-acyltransferases (Nat)"/>
    <property type="match status" value="1"/>
</dbReference>
<protein>
    <submittedName>
        <fullName evidence="4">GNAT superfamily N-acetyltransferase</fullName>
    </submittedName>
</protein>
<dbReference type="PROSITE" id="PS51186">
    <property type="entry name" value="GNAT"/>
    <property type="match status" value="1"/>
</dbReference>
<dbReference type="PANTHER" id="PTHR43877">
    <property type="entry name" value="AMINOALKYLPHOSPHONATE N-ACETYLTRANSFERASE-RELATED-RELATED"/>
    <property type="match status" value="1"/>
</dbReference>
<sequence>MSDLVFRSLPYTDPVVQRLLEEIYLDQTERYGGPDAAAVDPAEFAPPRGDFLTAWQYGEPVGCAGWRSDGDNDAELKRMYTVPAVRGRGVAIALLAAVEDSARAAGRIRLILNTGPKQPEAIALYEKCGYDPIEPYGHYKDYAEAVFLGRVL</sequence>
<accession>A0A8J7KTS3</accession>
<organism evidence="4 5">
    <name type="scientific">Longispora fulva</name>
    <dbReference type="NCBI Taxonomy" id="619741"/>
    <lineage>
        <taxon>Bacteria</taxon>
        <taxon>Bacillati</taxon>
        <taxon>Actinomycetota</taxon>
        <taxon>Actinomycetes</taxon>
        <taxon>Micromonosporales</taxon>
        <taxon>Micromonosporaceae</taxon>
        <taxon>Longispora</taxon>
    </lineage>
</organism>
<dbReference type="PANTHER" id="PTHR43877:SF2">
    <property type="entry name" value="AMINOALKYLPHOSPHONATE N-ACETYLTRANSFERASE-RELATED"/>
    <property type="match status" value="1"/>
</dbReference>
<evidence type="ECO:0000256" key="1">
    <source>
        <dbReference type="ARBA" id="ARBA00022679"/>
    </source>
</evidence>
<reference evidence="4" key="1">
    <citation type="submission" date="2020-11" db="EMBL/GenBank/DDBJ databases">
        <title>Sequencing the genomes of 1000 actinobacteria strains.</title>
        <authorList>
            <person name="Klenk H.-P."/>
        </authorList>
    </citation>
    <scope>NUCLEOTIDE SEQUENCE</scope>
    <source>
        <strain evidence="4">DSM 45356</strain>
    </source>
</reference>
<gene>
    <name evidence="4" type="ORF">IW245_007251</name>
</gene>
<evidence type="ECO:0000256" key="2">
    <source>
        <dbReference type="ARBA" id="ARBA00023315"/>
    </source>
</evidence>
<feature type="domain" description="N-acetyltransferase" evidence="3">
    <location>
        <begin position="4"/>
        <end position="149"/>
    </location>
</feature>
<dbReference type="InterPro" id="IPR016181">
    <property type="entry name" value="Acyl_CoA_acyltransferase"/>
</dbReference>
<dbReference type="Proteomes" id="UP000622552">
    <property type="component" value="Unassembled WGS sequence"/>
</dbReference>
<comment type="caution">
    <text evidence="4">The sequence shown here is derived from an EMBL/GenBank/DDBJ whole genome shotgun (WGS) entry which is preliminary data.</text>
</comment>
<dbReference type="EMBL" id="JADOUF010000001">
    <property type="protein sequence ID" value="MBG6141057.1"/>
    <property type="molecule type" value="Genomic_DNA"/>
</dbReference>
<evidence type="ECO:0000313" key="5">
    <source>
        <dbReference type="Proteomes" id="UP000622552"/>
    </source>
</evidence>
<dbReference type="InterPro" id="IPR000182">
    <property type="entry name" value="GNAT_dom"/>
</dbReference>
<dbReference type="Pfam" id="PF00583">
    <property type="entry name" value="Acetyltransf_1"/>
    <property type="match status" value="1"/>
</dbReference>
<dbReference type="Gene3D" id="3.40.630.30">
    <property type="match status" value="1"/>
</dbReference>
<proteinExistence type="predicted"/>
<dbReference type="GO" id="GO:0016747">
    <property type="term" value="F:acyltransferase activity, transferring groups other than amino-acyl groups"/>
    <property type="evidence" value="ECO:0007669"/>
    <property type="project" value="InterPro"/>
</dbReference>
<evidence type="ECO:0000313" key="4">
    <source>
        <dbReference type="EMBL" id="MBG6141057.1"/>
    </source>
</evidence>
<evidence type="ECO:0000259" key="3">
    <source>
        <dbReference type="PROSITE" id="PS51186"/>
    </source>
</evidence>